<feature type="zinc finger region" description="UBR-type" evidence="9">
    <location>
        <begin position="107"/>
        <end position="179"/>
    </location>
</feature>
<evidence type="ECO:0000313" key="12">
    <source>
        <dbReference type="Proteomes" id="UP000887578"/>
    </source>
</evidence>
<accession>A0A914PYX2</accession>
<dbReference type="PANTHER" id="PTHR21497">
    <property type="entry name" value="UBIQUITIN LIGASE E3 ALPHA-RELATED"/>
    <property type="match status" value="1"/>
</dbReference>
<dbReference type="Pfam" id="PF02207">
    <property type="entry name" value="zf-UBR"/>
    <property type="match status" value="1"/>
</dbReference>
<dbReference type="FunFam" id="2.10.110.30:FF:000002">
    <property type="entry name" value="Putative e3 ubiquitin-protein ligase ubr3"/>
    <property type="match status" value="1"/>
</dbReference>
<keyword evidence="5 10" id="KW-0863">Zinc-finger</keyword>
<evidence type="ECO:0000256" key="6">
    <source>
        <dbReference type="ARBA" id="ARBA00022786"/>
    </source>
</evidence>
<evidence type="ECO:0000256" key="2">
    <source>
        <dbReference type="ARBA" id="ARBA00004906"/>
    </source>
</evidence>
<dbReference type="CDD" id="cd19672">
    <property type="entry name" value="UBR-box_UBR1_like"/>
    <property type="match status" value="1"/>
</dbReference>
<dbReference type="EC" id="2.3.2.27" evidence="10"/>
<comment type="pathway">
    <text evidence="2 10">Protein modification; protein ubiquitination.</text>
</comment>
<evidence type="ECO:0000256" key="9">
    <source>
        <dbReference type="PROSITE-ProRule" id="PRU00508"/>
    </source>
</evidence>
<dbReference type="GO" id="GO:0016567">
    <property type="term" value="P:protein ubiquitination"/>
    <property type="evidence" value="ECO:0007669"/>
    <property type="project" value="UniProtKB-UniRule"/>
</dbReference>
<dbReference type="GO" id="GO:0061630">
    <property type="term" value="F:ubiquitin protein ligase activity"/>
    <property type="evidence" value="ECO:0007669"/>
    <property type="project" value="UniProtKB-UniRule"/>
</dbReference>
<evidence type="ECO:0000256" key="5">
    <source>
        <dbReference type="ARBA" id="ARBA00022771"/>
    </source>
</evidence>
<dbReference type="InterPro" id="IPR003126">
    <property type="entry name" value="Znf_UBR"/>
</dbReference>
<evidence type="ECO:0000256" key="1">
    <source>
        <dbReference type="ARBA" id="ARBA00000900"/>
    </source>
</evidence>
<sequence>MLKNLIQAVLNENWLKAAELVYDNWSENCYKIFDHSANDVLWNYQGDLKPIILLNLVFKNKINLGRELLASLIAMYTLEEPLLENDDNMSLKLIMEKYETAVRKPGERCGKIFKSGDLFYICKECTKSKTEVLCAECFKESAHDTHDYEVFKSSGKGEYCDCGDPEAGYKPFSCNIHTNELLIGDDKL</sequence>
<keyword evidence="3 10" id="KW-0808">Transferase</keyword>
<evidence type="ECO:0000259" key="11">
    <source>
        <dbReference type="PROSITE" id="PS51157"/>
    </source>
</evidence>
<evidence type="ECO:0000256" key="3">
    <source>
        <dbReference type="ARBA" id="ARBA00022679"/>
    </source>
</evidence>
<comment type="similarity">
    <text evidence="8 10">Belongs to the E3 ubiquitin-protein ligase UBR1-like family.</text>
</comment>
<keyword evidence="4 10" id="KW-0479">Metal-binding</keyword>
<organism evidence="12 13">
    <name type="scientific">Panagrolaimus davidi</name>
    <dbReference type="NCBI Taxonomy" id="227884"/>
    <lineage>
        <taxon>Eukaryota</taxon>
        <taxon>Metazoa</taxon>
        <taxon>Ecdysozoa</taxon>
        <taxon>Nematoda</taxon>
        <taxon>Chromadorea</taxon>
        <taxon>Rhabditida</taxon>
        <taxon>Tylenchina</taxon>
        <taxon>Panagrolaimomorpha</taxon>
        <taxon>Panagrolaimoidea</taxon>
        <taxon>Panagrolaimidae</taxon>
        <taxon>Panagrolaimus</taxon>
    </lineage>
</organism>
<keyword evidence="6 10" id="KW-0833">Ubl conjugation pathway</keyword>
<dbReference type="SMART" id="SM00396">
    <property type="entry name" value="ZnF_UBR1"/>
    <property type="match status" value="1"/>
</dbReference>
<dbReference type="InterPro" id="IPR039164">
    <property type="entry name" value="UBR1-like"/>
</dbReference>
<dbReference type="PANTHER" id="PTHR21497:SF24">
    <property type="entry name" value="E3 UBIQUITIN-PROTEIN LIGASE UBR1"/>
    <property type="match status" value="1"/>
</dbReference>
<dbReference type="Proteomes" id="UP000887578">
    <property type="component" value="Unplaced"/>
</dbReference>
<comment type="catalytic activity">
    <reaction evidence="1 10">
        <text>S-ubiquitinyl-[E2 ubiquitin-conjugating enzyme]-L-cysteine + [acceptor protein]-L-lysine = [E2 ubiquitin-conjugating enzyme]-L-cysteine + N(6)-ubiquitinyl-[acceptor protein]-L-lysine.</text>
        <dbReference type="EC" id="2.3.2.27"/>
    </reaction>
</comment>
<dbReference type="GO" id="GO:0008270">
    <property type="term" value="F:zinc ion binding"/>
    <property type="evidence" value="ECO:0007669"/>
    <property type="project" value="UniProtKB-UniRule"/>
</dbReference>
<proteinExistence type="inferred from homology"/>
<protein>
    <recommendedName>
        <fullName evidence="10">E3 ubiquitin-protein ligase</fullName>
        <ecNumber evidence="10">2.3.2.27</ecNumber>
    </recommendedName>
</protein>
<evidence type="ECO:0000256" key="4">
    <source>
        <dbReference type="ARBA" id="ARBA00022723"/>
    </source>
</evidence>
<dbReference type="GO" id="GO:0005737">
    <property type="term" value="C:cytoplasm"/>
    <property type="evidence" value="ECO:0007669"/>
    <property type="project" value="TreeGrafter"/>
</dbReference>
<keyword evidence="7 10" id="KW-0862">Zinc</keyword>
<evidence type="ECO:0000256" key="7">
    <source>
        <dbReference type="ARBA" id="ARBA00022833"/>
    </source>
</evidence>
<comment type="function">
    <text evidence="10">Ubiquitin ligase protein which is a component of the N-end rule pathway. Recognizes and binds to proteins bearing specific N-terminal residues that are destabilizing according to the N-end rule, leading to their ubiquitination and subsequent degradation.</text>
</comment>
<reference evidence="13" key="1">
    <citation type="submission" date="2022-11" db="UniProtKB">
        <authorList>
            <consortium name="WormBaseParasite"/>
        </authorList>
    </citation>
    <scope>IDENTIFICATION</scope>
</reference>
<keyword evidence="12" id="KW-1185">Reference proteome</keyword>
<evidence type="ECO:0000256" key="10">
    <source>
        <dbReference type="RuleBase" id="RU366018"/>
    </source>
</evidence>
<dbReference type="Gene3D" id="2.10.110.30">
    <property type="match status" value="1"/>
</dbReference>
<evidence type="ECO:0000256" key="8">
    <source>
        <dbReference type="ARBA" id="ARBA00046341"/>
    </source>
</evidence>
<dbReference type="WBParaSite" id="PDA_v2.g24066.t1">
    <property type="protein sequence ID" value="PDA_v2.g24066.t1"/>
    <property type="gene ID" value="PDA_v2.g24066"/>
</dbReference>
<feature type="domain" description="UBR-type" evidence="11">
    <location>
        <begin position="107"/>
        <end position="179"/>
    </location>
</feature>
<dbReference type="PROSITE" id="PS51157">
    <property type="entry name" value="ZF_UBR"/>
    <property type="match status" value="1"/>
</dbReference>
<dbReference type="AlphaFoldDB" id="A0A914PYX2"/>
<evidence type="ECO:0000313" key="13">
    <source>
        <dbReference type="WBParaSite" id="PDA_v2.g24066.t1"/>
    </source>
</evidence>
<dbReference type="GO" id="GO:0071596">
    <property type="term" value="P:ubiquitin-dependent protein catabolic process via the N-end rule pathway"/>
    <property type="evidence" value="ECO:0007669"/>
    <property type="project" value="UniProtKB-UniRule"/>
</dbReference>
<name>A0A914PYX2_9BILA</name>
<dbReference type="GO" id="GO:0000151">
    <property type="term" value="C:ubiquitin ligase complex"/>
    <property type="evidence" value="ECO:0007669"/>
    <property type="project" value="TreeGrafter"/>
</dbReference>